<proteinExistence type="predicted"/>
<evidence type="ECO:0000313" key="2">
    <source>
        <dbReference type="Proteomes" id="UP001642484"/>
    </source>
</evidence>
<dbReference type="Proteomes" id="UP001642484">
    <property type="component" value="Unassembled WGS sequence"/>
</dbReference>
<organism evidence="1 2">
    <name type="scientific">Durusdinium trenchii</name>
    <dbReference type="NCBI Taxonomy" id="1381693"/>
    <lineage>
        <taxon>Eukaryota</taxon>
        <taxon>Sar</taxon>
        <taxon>Alveolata</taxon>
        <taxon>Dinophyceae</taxon>
        <taxon>Suessiales</taxon>
        <taxon>Symbiodiniaceae</taxon>
        <taxon>Durusdinium</taxon>
    </lineage>
</organism>
<feature type="non-terminal residue" evidence="1">
    <location>
        <position position="52"/>
    </location>
</feature>
<protein>
    <submittedName>
        <fullName evidence="1">Uncharacterized protein</fullName>
    </submittedName>
</protein>
<dbReference type="EMBL" id="CAXAMN010004481">
    <property type="protein sequence ID" value="CAK9009637.1"/>
    <property type="molecule type" value="Genomic_DNA"/>
</dbReference>
<feature type="non-terminal residue" evidence="1">
    <location>
        <position position="1"/>
    </location>
</feature>
<evidence type="ECO:0000313" key="1">
    <source>
        <dbReference type="EMBL" id="CAK9009637.1"/>
    </source>
</evidence>
<reference evidence="1 2" key="1">
    <citation type="submission" date="2024-02" db="EMBL/GenBank/DDBJ databases">
        <authorList>
            <person name="Chen Y."/>
            <person name="Shah S."/>
            <person name="Dougan E. K."/>
            <person name="Thang M."/>
            <person name="Chan C."/>
        </authorList>
    </citation>
    <scope>NUCLEOTIDE SEQUENCE [LARGE SCALE GENOMIC DNA]</scope>
</reference>
<name>A0ABP0J5N9_9DINO</name>
<sequence length="52" mass="5691">KRKALTSVLETLSPSAQEDDLRLREALTSDRQGFLRPRGGVAAVPRSVLLSK</sequence>
<gene>
    <name evidence="1" type="ORF">CCMP2556_LOCUS9755</name>
</gene>
<comment type="caution">
    <text evidence="1">The sequence shown here is derived from an EMBL/GenBank/DDBJ whole genome shotgun (WGS) entry which is preliminary data.</text>
</comment>
<accession>A0ABP0J5N9</accession>
<keyword evidence="2" id="KW-1185">Reference proteome</keyword>